<dbReference type="InterPro" id="IPR029058">
    <property type="entry name" value="AB_hydrolase_fold"/>
</dbReference>
<feature type="domain" description="Serine aminopeptidase S33" evidence="2">
    <location>
        <begin position="51"/>
        <end position="181"/>
    </location>
</feature>
<comment type="caution">
    <text evidence="3">The sequence shown here is derived from an EMBL/GenBank/DDBJ whole genome shotgun (WGS) entry which is preliminary data.</text>
</comment>
<evidence type="ECO:0000313" key="4">
    <source>
        <dbReference type="Proteomes" id="UP001246372"/>
    </source>
</evidence>
<dbReference type="RefSeq" id="WP_315652520.1">
    <property type="nucleotide sequence ID" value="NZ_JAVXZY010000010.1"/>
</dbReference>
<evidence type="ECO:0000256" key="1">
    <source>
        <dbReference type="SAM" id="SignalP"/>
    </source>
</evidence>
<proteinExistence type="predicted"/>
<keyword evidence="4" id="KW-1185">Reference proteome</keyword>
<dbReference type="InterPro" id="IPR022742">
    <property type="entry name" value="Hydrolase_4"/>
</dbReference>
<gene>
    <name evidence="3" type="ORF">RQP53_20340</name>
</gene>
<reference evidence="3" key="1">
    <citation type="submission" date="2023-09" db="EMBL/GenBank/DDBJ databases">
        <title>Paucibacter sp. APW11 Genome sequencing and assembly.</title>
        <authorList>
            <person name="Kim I."/>
        </authorList>
    </citation>
    <scope>NUCLEOTIDE SEQUENCE</scope>
    <source>
        <strain evidence="3">APW11</strain>
    </source>
</reference>
<dbReference type="Pfam" id="PF12146">
    <property type="entry name" value="Hydrolase_4"/>
    <property type="match status" value="1"/>
</dbReference>
<organism evidence="3 4">
    <name type="scientific">Roseateles aquae</name>
    <dbReference type="NCBI Taxonomy" id="3077235"/>
    <lineage>
        <taxon>Bacteria</taxon>
        <taxon>Pseudomonadati</taxon>
        <taxon>Pseudomonadota</taxon>
        <taxon>Betaproteobacteria</taxon>
        <taxon>Burkholderiales</taxon>
        <taxon>Sphaerotilaceae</taxon>
        <taxon>Roseateles</taxon>
    </lineage>
</organism>
<evidence type="ECO:0000313" key="3">
    <source>
        <dbReference type="EMBL" id="MDT9001637.1"/>
    </source>
</evidence>
<keyword evidence="3" id="KW-0378">Hydrolase</keyword>
<dbReference type="GO" id="GO:0016787">
    <property type="term" value="F:hydrolase activity"/>
    <property type="evidence" value="ECO:0007669"/>
    <property type="project" value="UniProtKB-KW"/>
</dbReference>
<dbReference type="Gene3D" id="3.40.50.1820">
    <property type="entry name" value="alpha/beta hydrolase"/>
    <property type="match status" value="1"/>
</dbReference>
<sequence length="276" mass="28442">MKSLRYCQLGLALLLLLAGGAHAAGCGERVLMASHGGTQMAYALAAPEAGPARAVVVLLPGGGGHAKLGADGCARALTGNVLVRIQPQLRAQGLVTVLVDAPSDYQGEDGLAGFREASAHAEDIGLLIRQLRERLPGLPVWLLGTSRGTISAANAAARLSGPAAADGLILSSVLSQGQAQARKAWVAQSVFDLPLEAIRQPVLLLGHRSDGCQRSPPALLPKVAARLSAAARLQQQLIEGGPLGEGSEACEGRSPHGYIGQEDELIAAMRDFMALP</sequence>
<feature type="chain" id="PRO_5045685962" evidence="1">
    <location>
        <begin position="24"/>
        <end position="276"/>
    </location>
</feature>
<evidence type="ECO:0000259" key="2">
    <source>
        <dbReference type="Pfam" id="PF12146"/>
    </source>
</evidence>
<accession>A0ABU3PG98</accession>
<protein>
    <submittedName>
        <fullName evidence="3">Alpha/beta hydrolase</fullName>
    </submittedName>
</protein>
<keyword evidence="1" id="KW-0732">Signal</keyword>
<dbReference type="Proteomes" id="UP001246372">
    <property type="component" value="Unassembled WGS sequence"/>
</dbReference>
<feature type="signal peptide" evidence="1">
    <location>
        <begin position="1"/>
        <end position="23"/>
    </location>
</feature>
<name>A0ABU3PG98_9BURK</name>
<dbReference type="EMBL" id="JAVXZY010000010">
    <property type="protein sequence ID" value="MDT9001637.1"/>
    <property type="molecule type" value="Genomic_DNA"/>
</dbReference>
<dbReference type="SUPFAM" id="SSF53474">
    <property type="entry name" value="alpha/beta-Hydrolases"/>
    <property type="match status" value="1"/>
</dbReference>